<name>A0A3D8ITV1_9HELI</name>
<keyword evidence="3 13" id="KW-0138">CF(0)</keyword>
<evidence type="ECO:0000256" key="7">
    <source>
        <dbReference type="ARBA" id="ARBA00023065"/>
    </source>
</evidence>
<evidence type="ECO:0000256" key="5">
    <source>
        <dbReference type="ARBA" id="ARBA00022781"/>
    </source>
</evidence>
<keyword evidence="8 13" id="KW-0472">Membrane</keyword>
<dbReference type="GO" id="GO:0046933">
    <property type="term" value="F:proton-transporting ATP synthase activity, rotational mechanism"/>
    <property type="evidence" value="ECO:0007669"/>
    <property type="project" value="UniProtKB-UniRule"/>
</dbReference>
<dbReference type="Pfam" id="PF00430">
    <property type="entry name" value="ATP-synt_B"/>
    <property type="match status" value="1"/>
</dbReference>
<comment type="function">
    <text evidence="10 13">F(1)F(0) ATP synthase produces ATP from ADP in the presence of a proton or sodium gradient. F-type ATPases consist of two structural domains, F(1) containing the extramembraneous catalytic core and F(0) containing the membrane proton channel, linked together by a central stalk and a peripheral stalk. During catalysis, ATP synthesis in the catalytic domain of F(1) is coupled via a rotary mechanism of the central stalk subunits to proton translocation.</text>
</comment>
<keyword evidence="13" id="KW-1003">Cell membrane</keyword>
<accession>A0A3D8ITV1</accession>
<dbReference type="InterPro" id="IPR002146">
    <property type="entry name" value="ATP_synth_b/b'su_bac/chlpt"/>
</dbReference>
<gene>
    <name evidence="13" type="primary">atpF</name>
    <name evidence="16" type="ORF">CQA62_05730</name>
</gene>
<proteinExistence type="inferred from homology"/>
<evidence type="ECO:0000256" key="9">
    <source>
        <dbReference type="ARBA" id="ARBA00023310"/>
    </source>
</evidence>
<keyword evidence="7 13" id="KW-0406">Ion transport</keyword>
<keyword evidence="2 13" id="KW-0813">Transport</keyword>
<dbReference type="OrthoDB" id="5334261at2"/>
<dbReference type="GO" id="GO:0046961">
    <property type="term" value="F:proton-transporting ATPase activity, rotational mechanism"/>
    <property type="evidence" value="ECO:0007669"/>
    <property type="project" value="TreeGrafter"/>
</dbReference>
<evidence type="ECO:0000256" key="14">
    <source>
        <dbReference type="RuleBase" id="RU003848"/>
    </source>
</evidence>
<evidence type="ECO:0000256" key="12">
    <source>
        <dbReference type="ARBA" id="ARBA00037847"/>
    </source>
</evidence>
<dbReference type="PANTHER" id="PTHR33445:SF2">
    <property type="entry name" value="ATP SYNTHASE SUBUNIT B', CHLOROPLASTIC"/>
    <property type="match status" value="1"/>
</dbReference>
<dbReference type="GO" id="GO:0005886">
    <property type="term" value="C:plasma membrane"/>
    <property type="evidence" value="ECO:0007669"/>
    <property type="project" value="UniProtKB-SubCell"/>
</dbReference>
<organism evidence="16 17">
    <name type="scientific">Helicobacter cholecystus</name>
    <dbReference type="NCBI Taxonomy" id="45498"/>
    <lineage>
        <taxon>Bacteria</taxon>
        <taxon>Pseudomonadati</taxon>
        <taxon>Campylobacterota</taxon>
        <taxon>Epsilonproteobacteria</taxon>
        <taxon>Campylobacterales</taxon>
        <taxon>Helicobacteraceae</taxon>
        <taxon>Helicobacter</taxon>
    </lineage>
</organism>
<dbReference type="CDD" id="cd06503">
    <property type="entry name" value="ATP-synt_Fo_b"/>
    <property type="match status" value="1"/>
</dbReference>
<evidence type="ECO:0000256" key="3">
    <source>
        <dbReference type="ARBA" id="ARBA00022547"/>
    </source>
</evidence>
<dbReference type="EMBL" id="NXLU01000007">
    <property type="protein sequence ID" value="RDU68719.1"/>
    <property type="molecule type" value="Genomic_DNA"/>
</dbReference>
<dbReference type="HAMAP" id="MF_01398">
    <property type="entry name" value="ATP_synth_b_bprime"/>
    <property type="match status" value="1"/>
</dbReference>
<evidence type="ECO:0000256" key="11">
    <source>
        <dbReference type="ARBA" id="ARBA00025614"/>
    </source>
</evidence>
<evidence type="ECO:0000256" key="10">
    <source>
        <dbReference type="ARBA" id="ARBA00025198"/>
    </source>
</evidence>
<evidence type="ECO:0000256" key="2">
    <source>
        <dbReference type="ARBA" id="ARBA00022448"/>
    </source>
</evidence>
<dbReference type="AlphaFoldDB" id="A0A3D8ITV1"/>
<keyword evidence="4 13" id="KW-0812">Transmembrane</keyword>
<keyword evidence="5 13" id="KW-0375">Hydrogen ion transport</keyword>
<evidence type="ECO:0000313" key="17">
    <source>
        <dbReference type="Proteomes" id="UP000257067"/>
    </source>
</evidence>
<feature type="coiled-coil region" evidence="15">
    <location>
        <begin position="47"/>
        <end position="81"/>
    </location>
</feature>
<dbReference type="PANTHER" id="PTHR33445">
    <property type="entry name" value="ATP SYNTHASE SUBUNIT B', CHLOROPLASTIC"/>
    <property type="match status" value="1"/>
</dbReference>
<evidence type="ECO:0000256" key="4">
    <source>
        <dbReference type="ARBA" id="ARBA00022692"/>
    </source>
</evidence>
<dbReference type="RefSeq" id="WP_104724969.1">
    <property type="nucleotide sequence ID" value="NZ_FZNE01000010.1"/>
</dbReference>
<comment type="function">
    <text evidence="11">Component of the F(0) channel, it forms part of the peripheral stalk, linking F(1) to F(0). The b'-subunit is a diverged and duplicated form of b found in plants and photosynthetic bacteria.</text>
</comment>
<comment type="subcellular location">
    <subcellularLocation>
        <location evidence="13">Cell membrane</location>
        <topology evidence="13">Single-pass membrane protein</topology>
    </subcellularLocation>
    <subcellularLocation>
        <location evidence="12">Endomembrane system</location>
        <topology evidence="12">Single-pass membrane protein</topology>
    </subcellularLocation>
</comment>
<dbReference type="Proteomes" id="UP000257067">
    <property type="component" value="Unassembled WGS sequence"/>
</dbReference>
<keyword evidence="9 13" id="KW-0066">ATP synthesis</keyword>
<dbReference type="InterPro" id="IPR050059">
    <property type="entry name" value="ATP_synthase_B_chain"/>
</dbReference>
<comment type="similarity">
    <text evidence="1 13 14">Belongs to the ATPase B chain family.</text>
</comment>
<evidence type="ECO:0000256" key="1">
    <source>
        <dbReference type="ARBA" id="ARBA00005513"/>
    </source>
</evidence>
<dbReference type="GO" id="GO:0045259">
    <property type="term" value="C:proton-transporting ATP synthase complex"/>
    <property type="evidence" value="ECO:0007669"/>
    <property type="project" value="UniProtKB-KW"/>
</dbReference>
<dbReference type="GO" id="GO:0012505">
    <property type="term" value="C:endomembrane system"/>
    <property type="evidence" value="ECO:0007669"/>
    <property type="project" value="UniProtKB-SubCell"/>
</dbReference>
<keyword evidence="15" id="KW-0175">Coiled coil</keyword>
<reference evidence="16 17" key="1">
    <citation type="submission" date="2018-04" db="EMBL/GenBank/DDBJ databases">
        <title>Novel Campyloabacter and Helicobacter Species and Strains.</title>
        <authorList>
            <person name="Mannion A.J."/>
            <person name="Shen Z."/>
            <person name="Fox J.G."/>
        </authorList>
    </citation>
    <scope>NUCLEOTIDE SEQUENCE [LARGE SCALE GENOMIC DNA]</scope>
    <source>
        <strain evidence="16 17">ATCC 700242</strain>
    </source>
</reference>
<evidence type="ECO:0000256" key="6">
    <source>
        <dbReference type="ARBA" id="ARBA00022989"/>
    </source>
</evidence>
<sequence>MSLDLNPFLMLLVFVTFLLLIFILNIWLYRPMLAFMQQRERLLGENAQGIEEKKAEIQRLKAQIEQVLMEAKDEAKQIRDLATSQAQALYDEKFEKTKAELDLRYLTSLNELKEKQVVIRSELEKTQNALNTEVKVKFTSLGEIQ</sequence>
<feature type="transmembrane region" description="Helical" evidence="13">
    <location>
        <begin position="6"/>
        <end position="29"/>
    </location>
</feature>
<evidence type="ECO:0000256" key="8">
    <source>
        <dbReference type="ARBA" id="ARBA00023136"/>
    </source>
</evidence>
<evidence type="ECO:0000256" key="13">
    <source>
        <dbReference type="HAMAP-Rule" id="MF_01398"/>
    </source>
</evidence>
<protein>
    <recommendedName>
        <fullName evidence="13">ATP synthase subunit b</fullName>
    </recommendedName>
    <alternativeName>
        <fullName evidence="13">ATP synthase F(0) sector subunit b</fullName>
    </alternativeName>
    <alternativeName>
        <fullName evidence="13">ATPase subunit I</fullName>
    </alternativeName>
    <alternativeName>
        <fullName evidence="13">F-type ATPase subunit b</fullName>
        <shortName evidence="13">F-ATPase subunit b</shortName>
    </alternativeName>
</protein>
<keyword evidence="17" id="KW-1185">Reference proteome</keyword>
<evidence type="ECO:0000313" key="16">
    <source>
        <dbReference type="EMBL" id="RDU68719.1"/>
    </source>
</evidence>
<keyword evidence="6 13" id="KW-1133">Transmembrane helix</keyword>
<evidence type="ECO:0000256" key="15">
    <source>
        <dbReference type="SAM" id="Coils"/>
    </source>
</evidence>
<comment type="caution">
    <text evidence="16">The sequence shown here is derived from an EMBL/GenBank/DDBJ whole genome shotgun (WGS) entry which is preliminary data.</text>
</comment>
<comment type="subunit">
    <text evidence="13">F-type ATPases have 2 components, F(1) - the catalytic core - and F(0) - the membrane proton channel. F(1) has five subunits: alpha(3), beta(3), gamma(1), delta(1), epsilon(1). F(0) has three main subunits: a(1), b(2) and c(10-14). The alpha and beta chains form an alternating ring which encloses part of the gamma chain. F(1) is attached to F(0) by a central stalk formed by the gamma and epsilon chains, while a peripheral stalk is formed by the delta and b chains.</text>
</comment>